<feature type="region of interest" description="Disordered" evidence="2">
    <location>
        <begin position="78"/>
        <end position="107"/>
    </location>
</feature>
<name>A0A7K9HQV7_9PICI</name>
<dbReference type="GO" id="GO:0051988">
    <property type="term" value="P:regulation of attachment of spindle microtubules to kinetochore"/>
    <property type="evidence" value="ECO:0007669"/>
    <property type="project" value="InterPro"/>
</dbReference>
<accession>A0A7K9HQV7</accession>
<proteinExistence type="predicted"/>
<feature type="non-terminal residue" evidence="3">
    <location>
        <position position="1"/>
    </location>
</feature>
<evidence type="ECO:0000256" key="1">
    <source>
        <dbReference type="SAM" id="Coils"/>
    </source>
</evidence>
<feature type="coiled-coil region" evidence="1">
    <location>
        <begin position="261"/>
        <end position="288"/>
    </location>
</feature>
<dbReference type="PANTHER" id="PTHR15347:SF1">
    <property type="entry name" value="SPERM-ASSOCIATED ANTIGEN 5"/>
    <property type="match status" value="1"/>
</dbReference>
<dbReference type="InterPro" id="IPR028728">
    <property type="entry name" value="Astrin"/>
</dbReference>
<dbReference type="AlphaFoldDB" id="A0A7K9HQV7"/>
<keyword evidence="4" id="KW-1185">Reference proteome</keyword>
<dbReference type="GO" id="GO:0051301">
    <property type="term" value="P:cell division"/>
    <property type="evidence" value="ECO:0007669"/>
    <property type="project" value="InterPro"/>
</dbReference>
<dbReference type="EMBL" id="VWZO01010022">
    <property type="protein sequence ID" value="NXH15440.1"/>
    <property type="molecule type" value="Genomic_DNA"/>
</dbReference>
<dbReference type="PANTHER" id="PTHR15347">
    <property type="entry name" value="SPERM-ASSOCIATED ANTIGEN 5"/>
    <property type="match status" value="1"/>
</dbReference>
<evidence type="ECO:0000313" key="4">
    <source>
        <dbReference type="Proteomes" id="UP000534107"/>
    </source>
</evidence>
<feature type="region of interest" description="Disordered" evidence="2">
    <location>
        <begin position="1"/>
        <end position="32"/>
    </location>
</feature>
<comment type="caution">
    <text evidence="3">The sequence shown here is derived from an EMBL/GenBank/DDBJ whole genome shotgun (WGS) entry which is preliminary data.</text>
</comment>
<organism evidence="3 4">
    <name type="scientific">Bucco capensis</name>
    <name type="common">collared puffbird</name>
    <dbReference type="NCBI Taxonomy" id="135168"/>
    <lineage>
        <taxon>Eukaryota</taxon>
        <taxon>Metazoa</taxon>
        <taxon>Chordata</taxon>
        <taxon>Craniata</taxon>
        <taxon>Vertebrata</taxon>
        <taxon>Euteleostomi</taxon>
        <taxon>Archelosauria</taxon>
        <taxon>Archosauria</taxon>
        <taxon>Dinosauria</taxon>
        <taxon>Saurischia</taxon>
        <taxon>Theropoda</taxon>
        <taxon>Coelurosauria</taxon>
        <taxon>Aves</taxon>
        <taxon>Neognathae</taxon>
        <taxon>Neoaves</taxon>
        <taxon>Telluraves</taxon>
        <taxon>Coraciimorphae</taxon>
        <taxon>Piciformes</taxon>
        <taxon>Bucconidae</taxon>
        <taxon>Bucco</taxon>
    </lineage>
</organism>
<feature type="compositionally biased region" description="Polar residues" evidence="2">
    <location>
        <begin position="1"/>
        <end position="10"/>
    </location>
</feature>
<reference evidence="3 4" key="1">
    <citation type="submission" date="2019-09" db="EMBL/GenBank/DDBJ databases">
        <title>Bird 10,000 Genomes (B10K) Project - Family phase.</title>
        <authorList>
            <person name="Zhang G."/>
        </authorList>
    </citation>
    <scope>NUCLEOTIDE SEQUENCE [LARGE SCALE GENOMIC DNA]</scope>
    <source>
        <strain evidence="3">B10K-DU-001-16</strain>
        <tissue evidence="3">Muscle</tissue>
    </source>
</reference>
<keyword evidence="1" id="KW-0175">Coiled coil</keyword>
<evidence type="ECO:0000256" key="2">
    <source>
        <dbReference type="SAM" id="MobiDB-lite"/>
    </source>
</evidence>
<protein>
    <submittedName>
        <fullName evidence="3">SPAG5 protein</fullName>
    </submittedName>
</protein>
<feature type="non-terminal residue" evidence="3">
    <location>
        <position position="316"/>
    </location>
</feature>
<dbReference type="OrthoDB" id="5972338at2759"/>
<feature type="compositionally biased region" description="Polar residues" evidence="2">
    <location>
        <begin position="83"/>
        <end position="107"/>
    </location>
</feature>
<dbReference type="Proteomes" id="UP000534107">
    <property type="component" value="Unassembled WGS sequence"/>
</dbReference>
<gene>
    <name evidence="3" type="primary">Spag5_1</name>
    <name evidence="3" type="ORF">BUCCAP_R15606</name>
</gene>
<sequence>GDGNSPSYQGTPEGAKSPVPFSQEQGLSELHPTEVRTLEPAGLELKARPVPLPEVALDAVSFMLPLVWPEESLDTSSLLESLQNSQPDSTAEAGTSVTPGPTAEAGTSVTSLDLRDGSVNASVSVLPCSKDSTAQTDFLLWHCPQEQLKSLPRSELEGWLESASIIIEALAFRLHTWQESRGLLSSVGPAEQRDTFTQTDATHPKEVEEEIYHNLYLKLQRKVKVLQQQQGAEQDLLQKLELAAAGMSSWSRQHLLFQDFVDAWLQRLQDEQGALAQEREQVKALVSQFQYVLERVPGKLQSCLEERDTLRQEVDE</sequence>
<evidence type="ECO:0000313" key="3">
    <source>
        <dbReference type="EMBL" id="NXH15440.1"/>
    </source>
</evidence>